<dbReference type="GO" id="GO:0005096">
    <property type="term" value="F:GTPase activator activity"/>
    <property type="evidence" value="ECO:0007669"/>
    <property type="project" value="UniProtKB-KW"/>
</dbReference>
<dbReference type="SUPFAM" id="SSF47923">
    <property type="entry name" value="Ypt/Rab-GAP domain of gyp1p"/>
    <property type="match status" value="2"/>
</dbReference>
<feature type="domain" description="Rab-GAP TBC" evidence="3">
    <location>
        <begin position="59"/>
        <end position="243"/>
    </location>
</feature>
<dbReference type="OrthoDB" id="206700at2759"/>
<dbReference type="GeneID" id="31005158"/>
<dbReference type="PANTHER" id="PTHR20913">
    <property type="entry name" value="TBC1 DOMAIN FAMILY MEMBER 20/GTPASE"/>
    <property type="match status" value="1"/>
</dbReference>
<dbReference type="Proteomes" id="UP000214365">
    <property type="component" value="Unassembled WGS sequence"/>
</dbReference>
<keyword evidence="1" id="KW-0343">GTPase activation</keyword>
<dbReference type="FunFam" id="1.10.8.1310:FF:000001">
    <property type="entry name" value="TBC1 domain family, member 20"/>
    <property type="match status" value="1"/>
</dbReference>
<reference evidence="4 5" key="1">
    <citation type="submission" date="2015-06" db="EMBL/GenBank/DDBJ databases">
        <title>Talaromyces atroroseus IBT 11181 draft genome.</title>
        <authorList>
            <person name="Rasmussen K.B."/>
            <person name="Rasmussen S."/>
            <person name="Petersen B."/>
            <person name="Sicheritz-Ponten T."/>
            <person name="Mortensen U.H."/>
            <person name="Thrane U."/>
        </authorList>
    </citation>
    <scope>NUCLEOTIDE SEQUENCE [LARGE SCALE GENOMIC DNA]</scope>
    <source>
        <strain evidence="4 5">IBT 11181</strain>
    </source>
</reference>
<dbReference type="Pfam" id="PF00566">
    <property type="entry name" value="RabGAP-TBC"/>
    <property type="match status" value="1"/>
</dbReference>
<dbReference type="Gene3D" id="1.10.8.1310">
    <property type="match status" value="1"/>
</dbReference>
<dbReference type="InterPro" id="IPR035969">
    <property type="entry name" value="Rab-GAP_TBC_sf"/>
</dbReference>
<dbReference type="Gene3D" id="1.10.472.80">
    <property type="entry name" value="Ypt/Rab-GAP domain of gyp1p, domain 3"/>
    <property type="match status" value="1"/>
</dbReference>
<dbReference type="AlphaFoldDB" id="A0A225AM20"/>
<dbReference type="GO" id="GO:0005789">
    <property type="term" value="C:endoplasmic reticulum membrane"/>
    <property type="evidence" value="ECO:0007669"/>
    <property type="project" value="TreeGrafter"/>
</dbReference>
<dbReference type="PROSITE" id="PS50086">
    <property type="entry name" value="TBC_RABGAP"/>
    <property type="match status" value="1"/>
</dbReference>
<evidence type="ECO:0000256" key="2">
    <source>
        <dbReference type="SAM" id="Phobius"/>
    </source>
</evidence>
<dbReference type="GO" id="GO:0006888">
    <property type="term" value="P:endoplasmic reticulum to Golgi vesicle-mediated transport"/>
    <property type="evidence" value="ECO:0007669"/>
    <property type="project" value="TreeGrafter"/>
</dbReference>
<protein>
    <recommendedName>
        <fullName evidence="3">Rab-GAP TBC domain-containing protein</fullName>
    </recommendedName>
</protein>
<dbReference type="STRING" id="1441469.A0A225AM20"/>
<proteinExistence type="predicted"/>
<name>A0A225AM20_TALAT</name>
<dbReference type="SMART" id="SM00164">
    <property type="entry name" value="TBC"/>
    <property type="match status" value="1"/>
</dbReference>
<keyword evidence="2" id="KW-0812">Transmembrane</keyword>
<keyword evidence="2" id="KW-1133">Transmembrane helix</keyword>
<dbReference type="PANTHER" id="PTHR20913:SF7">
    <property type="entry name" value="RE60063P"/>
    <property type="match status" value="1"/>
</dbReference>
<dbReference type="RefSeq" id="XP_020119485.1">
    <property type="nucleotide sequence ID" value="XM_020267720.1"/>
</dbReference>
<evidence type="ECO:0000259" key="3">
    <source>
        <dbReference type="PROSITE" id="PS50086"/>
    </source>
</evidence>
<dbReference type="FunFam" id="1.10.472.80:FF:000060">
    <property type="entry name" value="TBC domain protein, putative"/>
    <property type="match status" value="1"/>
</dbReference>
<accession>A0A225AM20</accession>
<dbReference type="InterPro" id="IPR045913">
    <property type="entry name" value="TBC20/Gyp8-like"/>
</dbReference>
<comment type="caution">
    <text evidence="4">The sequence shown here is derived from an EMBL/GenBank/DDBJ whole genome shotgun (WGS) entry which is preliminary data.</text>
</comment>
<keyword evidence="5" id="KW-1185">Reference proteome</keyword>
<keyword evidence="2" id="KW-0472">Membrane</keyword>
<evidence type="ECO:0000313" key="5">
    <source>
        <dbReference type="Proteomes" id="UP000214365"/>
    </source>
</evidence>
<organism evidence="4 5">
    <name type="scientific">Talaromyces atroroseus</name>
    <dbReference type="NCBI Taxonomy" id="1441469"/>
    <lineage>
        <taxon>Eukaryota</taxon>
        <taxon>Fungi</taxon>
        <taxon>Dikarya</taxon>
        <taxon>Ascomycota</taxon>
        <taxon>Pezizomycotina</taxon>
        <taxon>Eurotiomycetes</taxon>
        <taxon>Eurotiomycetidae</taxon>
        <taxon>Eurotiales</taxon>
        <taxon>Trichocomaceae</taxon>
        <taxon>Talaromyces</taxon>
        <taxon>Talaromyces sect. Trachyspermi</taxon>
    </lineage>
</organism>
<feature type="transmembrane region" description="Helical" evidence="2">
    <location>
        <begin position="361"/>
        <end position="381"/>
    </location>
</feature>
<dbReference type="InterPro" id="IPR000195">
    <property type="entry name" value="Rab-GAP-TBC_dom"/>
</dbReference>
<dbReference type="EMBL" id="LFMY01000007">
    <property type="protein sequence ID" value="OKL59364.1"/>
    <property type="molecule type" value="Genomic_DNA"/>
</dbReference>
<evidence type="ECO:0000256" key="1">
    <source>
        <dbReference type="ARBA" id="ARBA00022468"/>
    </source>
</evidence>
<gene>
    <name evidence="4" type="ORF">UA08_05402</name>
</gene>
<sequence length="407" mass="47516">MDETESKELLHGGTLEQSIYADAKETAEEFDNKRRDIESACQRHDIKALVEHAVSPGGLLTDGLRQVAWPILLGYNDEERTQHQPDWKSLPRHGDEEQVKLDVNRSFVYYPQCVEEELSKRKHELSDLITETLRRYPMLCYFQGYHDIAQVLLLVLGAQLARPAFARVSLLRIRDYMLPSLSPALKHLHLIPSILEASDTRIHKHISETQPYFALAAALTLYAHDIEEYQDIVRLYDFLLAHEPVVAIYLFAAIILSRKDELLKIPIEEPEMLHFTLSKMPQPLDLENLISSTLGLYHKHPPESLPFRAWWKIPRNSVLRTSRILGEHSSLQVAEEQFLIQVKQLRREEFRKQTYALLWRYRRPIGSLGFAVLIGLVSIYLRKTNFESTMWSYIARLKDMFYRGRQW</sequence>
<evidence type="ECO:0000313" key="4">
    <source>
        <dbReference type="EMBL" id="OKL59364.1"/>
    </source>
</evidence>